<evidence type="ECO:0000256" key="1">
    <source>
        <dbReference type="ARBA" id="ARBA00004413"/>
    </source>
</evidence>
<evidence type="ECO:0000259" key="3">
    <source>
        <dbReference type="Pfam" id="PF13962"/>
    </source>
</evidence>
<feature type="transmembrane region" description="Helical" evidence="2">
    <location>
        <begin position="389"/>
        <end position="409"/>
    </location>
</feature>
<dbReference type="InterPro" id="IPR002110">
    <property type="entry name" value="Ankyrin_rpt"/>
</dbReference>
<feature type="transmembrane region" description="Helical" evidence="2">
    <location>
        <begin position="352"/>
        <end position="377"/>
    </location>
</feature>
<dbReference type="PANTHER" id="PTHR24177:SF103">
    <property type="entry name" value="PGG DOMAIN-CONTAINING PROTEIN"/>
    <property type="match status" value="1"/>
</dbReference>
<dbReference type="InterPro" id="IPR026961">
    <property type="entry name" value="PGG_dom"/>
</dbReference>
<dbReference type="GO" id="GO:0005886">
    <property type="term" value="C:plasma membrane"/>
    <property type="evidence" value="ECO:0007669"/>
    <property type="project" value="UniProtKB-SubCell"/>
</dbReference>
<name>A0AAN9JWN7_CANGL</name>
<dbReference type="Pfam" id="PF12796">
    <property type="entry name" value="Ank_2"/>
    <property type="match status" value="1"/>
</dbReference>
<comment type="subcellular location">
    <subcellularLocation>
        <location evidence="1">Cell membrane</location>
        <topology evidence="1">Peripheral membrane protein</topology>
        <orientation evidence="1">Cytoplasmic side</orientation>
    </subcellularLocation>
</comment>
<evidence type="ECO:0000313" key="4">
    <source>
        <dbReference type="EMBL" id="KAK7306462.1"/>
    </source>
</evidence>
<dbReference type="EMBL" id="JAYMYQ010000011">
    <property type="protein sequence ID" value="KAK7306462.1"/>
    <property type="molecule type" value="Genomic_DNA"/>
</dbReference>
<dbReference type="Proteomes" id="UP001367508">
    <property type="component" value="Unassembled WGS sequence"/>
</dbReference>
<dbReference type="Gene3D" id="1.25.40.20">
    <property type="entry name" value="Ankyrin repeat-containing domain"/>
    <property type="match status" value="1"/>
</dbReference>
<keyword evidence="2" id="KW-0472">Membrane</keyword>
<accession>A0AAN9JWN7</accession>
<keyword evidence="5" id="KW-1185">Reference proteome</keyword>
<organism evidence="4 5">
    <name type="scientific">Canavalia gladiata</name>
    <name type="common">Sword bean</name>
    <name type="synonym">Dolichos gladiatus</name>
    <dbReference type="NCBI Taxonomy" id="3824"/>
    <lineage>
        <taxon>Eukaryota</taxon>
        <taxon>Viridiplantae</taxon>
        <taxon>Streptophyta</taxon>
        <taxon>Embryophyta</taxon>
        <taxon>Tracheophyta</taxon>
        <taxon>Spermatophyta</taxon>
        <taxon>Magnoliopsida</taxon>
        <taxon>eudicotyledons</taxon>
        <taxon>Gunneridae</taxon>
        <taxon>Pentapetalae</taxon>
        <taxon>rosids</taxon>
        <taxon>fabids</taxon>
        <taxon>Fabales</taxon>
        <taxon>Fabaceae</taxon>
        <taxon>Papilionoideae</taxon>
        <taxon>50 kb inversion clade</taxon>
        <taxon>NPAAA clade</taxon>
        <taxon>indigoferoid/millettioid clade</taxon>
        <taxon>Phaseoleae</taxon>
        <taxon>Canavalia</taxon>
    </lineage>
</organism>
<evidence type="ECO:0000256" key="2">
    <source>
        <dbReference type="SAM" id="Phobius"/>
    </source>
</evidence>
<feature type="domain" description="PGG" evidence="3">
    <location>
        <begin position="264"/>
        <end position="376"/>
    </location>
</feature>
<dbReference type="FunFam" id="1.25.40.20:FF:000545">
    <property type="entry name" value="Serine/threonine-protein phosphatase 6 regulatory ankyrin repeat subunit A"/>
    <property type="match status" value="1"/>
</dbReference>
<dbReference type="PANTHER" id="PTHR24177">
    <property type="entry name" value="CASKIN"/>
    <property type="match status" value="1"/>
</dbReference>
<keyword evidence="2" id="KW-1133">Transmembrane helix</keyword>
<dbReference type="InterPro" id="IPR036770">
    <property type="entry name" value="Ankyrin_rpt-contain_sf"/>
</dbReference>
<dbReference type="Pfam" id="PF13962">
    <property type="entry name" value="PGG"/>
    <property type="match status" value="1"/>
</dbReference>
<dbReference type="AlphaFoldDB" id="A0AAN9JWN7"/>
<sequence length="429" mass="48930">MKKCKASHYSINEVFYLCWLNCKGSRGIRKIRRKKEKHVWSTQIMNELLIRSSFYKNDYYYSSNSSTKLGDKAEGTDTYGFEEAGDVTLTSIMDKQQPSSNIKKEIQQQEKDEHLSFEKGKQETPLLIASKNGVTEMVEKILELFPMAVHDMDAKKKNIVLLAVENRQSHLYKLLMKREIIKESLFRKVDSEGNSALHLAAKLGDYKPWLIPGAALEMQWEIKWYLFVKESMPPNFFGRYNNEYKTPKNIFSETHKELLKSGGEWLNKTSESCSVVAALIATVAFATSTTVPGGVQKRTGIPTFRDKPAFNVFCISSLIALCCSVTSVVLFLSILTSRHQEQDFGKDLPRKVIFGLTSLFMSITSMLVSFCAGHFFLLNDKLKYAALPVYAVIVLPVTFFALAQFPLYFDLIRVTFNKVPQRSYKPILL</sequence>
<proteinExistence type="predicted"/>
<gene>
    <name evidence="4" type="ORF">VNO77_44403</name>
</gene>
<evidence type="ECO:0000313" key="5">
    <source>
        <dbReference type="Proteomes" id="UP001367508"/>
    </source>
</evidence>
<dbReference type="SUPFAM" id="SSF48403">
    <property type="entry name" value="Ankyrin repeat"/>
    <property type="match status" value="1"/>
</dbReference>
<comment type="caution">
    <text evidence="4">The sequence shown here is derived from an EMBL/GenBank/DDBJ whole genome shotgun (WGS) entry which is preliminary data.</text>
</comment>
<reference evidence="4 5" key="1">
    <citation type="submission" date="2024-01" db="EMBL/GenBank/DDBJ databases">
        <title>The genomes of 5 underutilized Papilionoideae crops provide insights into root nodulation and disease resistanc.</title>
        <authorList>
            <person name="Jiang F."/>
        </authorList>
    </citation>
    <scope>NUCLEOTIDE SEQUENCE [LARGE SCALE GENOMIC DNA]</scope>
    <source>
        <strain evidence="4">LVBAO_FW01</strain>
        <tissue evidence="4">Leaves</tissue>
    </source>
</reference>
<feature type="transmembrane region" description="Helical" evidence="2">
    <location>
        <begin position="309"/>
        <end position="332"/>
    </location>
</feature>
<protein>
    <recommendedName>
        <fullName evidence="3">PGG domain-containing protein</fullName>
    </recommendedName>
</protein>
<keyword evidence="2" id="KW-0812">Transmembrane</keyword>